<dbReference type="Gene3D" id="1.10.3460.10">
    <property type="entry name" value="Chlorophyll a/b binding protein domain"/>
    <property type="match status" value="1"/>
</dbReference>
<dbReference type="SUPFAM" id="SSF103511">
    <property type="entry name" value="Chlorophyll a-b binding protein"/>
    <property type="match status" value="1"/>
</dbReference>
<dbReference type="RefSeq" id="WP_106498787.1">
    <property type="nucleotide sequence ID" value="NZ_PXVC01000002.1"/>
</dbReference>
<keyword evidence="1" id="KW-1133">Transmembrane helix</keyword>
<proteinExistence type="predicted"/>
<keyword evidence="1" id="KW-0472">Membrane</keyword>
<evidence type="ECO:0000256" key="1">
    <source>
        <dbReference type="SAM" id="Phobius"/>
    </source>
</evidence>
<organism evidence="2 3">
    <name type="scientific">Synechococcus lacustris str. Tous</name>
    <dbReference type="NCBI Taxonomy" id="1910958"/>
    <lineage>
        <taxon>Bacteria</taxon>
        <taxon>Bacillati</taxon>
        <taxon>Cyanobacteriota</taxon>
        <taxon>Cyanophyceae</taxon>
        <taxon>Synechococcales</taxon>
        <taxon>Synechococcaceae</taxon>
        <taxon>Synechococcus</taxon>
    </lineage>
</organism>
<evidence type="ECO:0000313" key="3">
    <source>
        <dbReference type="Proteomes" id="UP000240206"/>
    </source>
</evidence>
<evidence type="ECO:0000313" key="2">
    <source>
        <dbReference type="EMBL" id="PSI02776.1"/>
    </source>
</evidence>
<comment type="caution">
    <text evidence="2">The sequence shown here is derived from an EMBL/GenBank/DDBJ whole genome shotgun (WGS) entry which is preliminary data.</text>
</comment>
<keyword evidence="1" id="KW-0812">Transmembrane</keyword>
<dbReference type="Proteomes" id="UP000240206">
    <property type="component" value="Unassembled WGS sequence"/>
</dbReference>
<dbReference type="STRING" id="1910958.BTM30_08935"/>
<keyword evidence="3" id="KW-1185">Reference proteome</keyword>
<name>A0A2P7EHS0_9SYNE</name>
<reference evidence="3" key="1">
    <citation type="submission" date="2018-03" db="EMBL/GenBank/DDBJ databases">
        <title>Ecological and genomic features of two cosmopolitan and abundant freshwater picocyanobacteria.</title>
        <authorList>
            <person name="Cabello-Yeves P.J."/>
            <person name="Picazo A."/>
            <person name="Camacho A."/>
            <person name="Callieri C."/>
            <person name="Rosselli R."/>
            <person name="Roda-Garcia J."/>
            <person name="Coutinho F.H."/>
            <person name="Rodriguez-Valera F."/>
        </authorList>
    </citation>
    <scope>NUCLEOTIDE SEQUENCE [LARGE SCALE GENOMIC DNA]</scope>
    <source>
        <strain evidence="3">Tous</strain>
    </source>
</reference>
<dbReference type="AlphaFoldDB" id="A0A2P7EHS0"/>
<accession>A0A2P7EHS0</accession>
<sequence length="47" mass="4980">MSDSQSRFGFVSFAETWNGRLAMMGFVIGLATELLTGQGILAQIGLG</sequence>
<gene>
    <name evidence="2" type="ORF">C7K08_00990</name>
</gene>
<dbReference type="EMBL" id="PXVC01000002">
    <property type="protein sequence ID" value="PSI02776.1"/>
    <property type="molecule type" value="Genomic_DNA"/>
</dbReference>
<protein>
    <submittedName>
        <fullName evidence="2">High light inducible protein</fullName>
    </submittedName>
</protein>
<feature type="transmembrane region" description="Helical" evidence="1">
    <location>
        <begin position="21"/>
        <end position="46"/>
    </location>
</feature>